<feature type="compositionally biased region" description="Low complexity" evidence="2">
    <location>
        <begin position="168"/>
        <end position="177"/>
    </location>
</feature>
<feature type="domain" description="Ubinuclein middle" evidence="4">
    <location>
        <begin position="366"/>
        <end position="567"/>
    </location>
</feature>
<dbReference type="EMBL" id="JBDJPC010000004">
    <property type="protein sequence ID" value="KAL1506373.1"/>
    <property type="molecule type" value="Genomic_DNA"/>
</dbReference>
<feature type="region of interest" description="Disordered" evidence="2">
    <location>
        <begin position="163"/>
        <end position="225"/>
    </location>
</feature>
<evidence type="ECO:0008006" key="7">
    <source>
        <dbReference type="Google" id="ProtNLM"/>
    </source>
</evidence>
<organism evidence="5 6">
    <name type="scientific">Hypothenemus hampei</name>
    <name type="common">Coffee berry borer</name>
    <dbReference type="NCBI Taxonomy" id="57062"/>
    <lineage>
        <taxon>Eukaryota</taxon>
        <taxon>Metazoa</taxon>
        <taxon>Ecdysozoa</taxon>
        <taxon>Arthropoda</taxon>
        <taxon>Hexapoda</taxon>
        <taxon>Insecta</taxon>
        <taxon>Pterygota</taxon>
        <taxon>Neoptera</taxon>
        <taxon>Endopterygota</taxon>
        <taxon>Coleoptera</taxon>
        <taxon>Polyphaga</taxon>
        <taxon>Cucujiformia</taxon>
        <taxon>Curculionidae</taxon>
        <taxon>Scolytinae</taxon>
        <taxon>Hypothenemus</taxon>
    </lineage>
</organism>
<evidence type="ECO:0000259" key="3">
    <source>
        <dbReference type="Pfam" id="PF08729"/>
    </source>
</evidence>
<feature type="compositionally biased region" description="Basic and acidic residues" evidence="2">
    <location>
        <begin position="272"/>
        <end position="282"/>
    </location>
</feature>
<evidence type="ECO:0000256" key="2">
    <source>
        <dbReference type="SAM" id="MobiDB-lite"/>
    </source>
</evidence>
<keyword evidence="1" id="KW-0597">Phosphoprotein</keyword>
<reference evidence="5 6" key="1">
    <citation type="submission" date="2024-05" db="EMBL/GenBank/DDBJ databases">
        <title>Genetic variation in Jamaican populations of the coffee berry borer (Hypothenemus hampei).</title>
        <authorList>
            <person name="Errbii M."/>
            <person name="Myrie A."/>
        </authorList>
    </citation>
    <scope>NUCLEOTIDE SEQUENCE [LARGE SCALE GENOMIC DNA]</scope>
    <source>
        <strain evidence="5">JA-Hopewell-2020-01-JO</strain>
        <tissue evidence="5">Whole body</tissue>
    </source>
</reference>
<keyword evidence="6" id="KW-1185">Reference proteome</keyword>
<gene>
    <name evidence="5" type="ORF">ABEB36_005747</name>
</gene>
<evidence type="ECO:0000256" key="1">
    <source>
        <dbReference type="ARBA" id="ARBA00022553"/>
    </source>
</evidence>
<feature type="compositionally biased region" description="Acidic residues" evidence="2">
    <location>
        <begin position="197"/>
        <end position="211"/>
    </location>
</feature>
<comment type="caution">
    <text evidence="5">The sequence shown here is derived from an EMBL/GenBank/DDBJ whole genome shotgun (WGS) entry which is preliminary data.</text>
</comment>
<sequence>MSDIKRAVLTTLEPQKANEKTLKKHSKTVRIRLALPESNEDKCPEYNYKDELAAAKKKLKQIGKDAVNNVTNGLDPFGDENDDDVRRIALEMEAKYGTGMTTSSSKKKRKGRKDDYADIGAGYDESDSFIDNTDGYDEIIPHNVTTVRGGFYINSGALEFKTDDEASSEVSSSSSGDSDSDHEQSPNKSKRKRPLESSDEEGGGDSNDESGQEQKKENGEKPNISMQQAIKKKLFSANKIQNKRPKVSDHHKNTIKELLREKRSDINNGTDTSRDLSKENKKPMKLSSVEDAIDSVINRIEQGTKTSVNVEAHPELQISDPNRNGNVLFHFQSQIFTFIVGESTLTSNIKGPSINSEAVNVDIVKLPENLPEDILQIIEKIKLAAKDYKDGGKVKFFNKDVNLLLLNLERKCKVLGRSSRVKVYEHLAQFVKCRKETLIKRSKNLVYEEDARKLQKTIENLKNQIMQLLPALITNHEKECQRILQRKFSLEAVNNEELKNLKAPRRKFPLHEEMKRMIRDIISFKKRCLLHEGKAKNDLESLLTEYLKRDILTLWPEGWMSMTVLKKYCTLVAIKTPDPKNALNKTVVNKPPSQKLPVSSTIINYNSGNSLTIKPINLTEKISEVCNNVLNISDTTIEPLLKSTESIIKSSIERIPEKIVKHKEVLDILPTPKDNGVIVLSPKLKGTVITQDSHCPVIDLTDTPIKSEENCRPAKLSKDPSPSNDFTIPLKAKYPALSVTASNSQTTQNDTEEVLKVIESLKALQKMSTPVKSETTNPAVSVIAFNKNYSNSNSGHSSGLNNERTSFSGSIGFQDEFQRQFVNSLNHKPSQSSPPKTGYNKCS</sequence>
<dbReference type="Proteomes" id="UP001566132">
    <property type="component" value="Unassembled WGS sequence"/>
</dbReference>
<dbReference type="PANTHER" id="PTHR21669">
    <property type="entry name" value="CAPZ-INTERACTING PROTEIN AND RELATED PROTEINS"/>
    <property type="match status" value="1"/>
</dbReference>
<protein>
    <recommendedName>
        <fullName evidence="7">Ubinuclein-1</fullName>
    </recommendedName>
</protein>
<dbReference type="Pfam" id="PF14075">
    <property type="entry name" value="UBN_AB"/>
    <property type="match status" value="1"/>
</dbReference>
<feature type="region of interest" description="Disordered" evidence="2">
    <location>
        <begin position="98"/>
        <end position="127"/>
    </location>
</feature>
<evidence type="ECO:0000313" key="5">
    <source>
        <dbReference type="EMBL" id="KAL1506373.1"/>
    </source>
</evidence>
<dbReference type="PANTHER" id="PTHR21669:SF28">
    <property type="entry name" value="YEMANUCLEIN"/>
    <property type="match status" value="1"/>
</dbReference>
<feature type="region of interest" description="Disordered" evidence="2">
    <location>
        <begin position="258"/>
        <end position="285"/>
    </location>
</feature>
<dbReference type="Pfam" id="PF08729">
    <property type="entry name" value="HUN"/>
    <property type="match status" value="1"/>
</dbReference>
<feature type="domain" description="Hpc2-related" evidence="3">
    <location>
        <begin position="108"/>
        <end position="159"/>
    </location>
</feature>
<dbReference type="InterPro" id="IPR026947">
    <property type="entry name" value="UBN_middle_dom"/>
</dbReference>
<accession>A0ABD1EZE1</accession>
<dbReference type="AlphaFoldDB" id="A0ABD1EZE1"/>
<evidence type="ECO:0000313" key="6">
    <source>
        <dbReference type="Proteomes" id="UP001566132"/>
    </source>
</evidence>
<dbReference type="InterPro" id="IPR014840">
    <property type="entry name" value="HRD"/>
</dbReference>
<name>A0ABD1EZE1_HYPHA</name>
<proteinExistence type="predicted"/>
<evidence type="ECO:0000259" key="4">
    <source>
        <dbReference type="Pfam" id="PF14075"/>
    </source>
</evidence>